<keyword evidence="3" id="KW-1185">Reference proteome</keyword>
<dbReference type="EMBL" id="JACAZH010000008">
    <property type="protein sequence ID" value="KAF7361343.1"/>
    <property type="molecule type" value="Genomic_DNA"/>
</dbReference>
<organism evidence="2 3">
    <name type="scientific">Mycena sanguinolenta</name>
    <dbReference type="NCBI Taxonomy" id="230812"/>
    <lineage>
        <taxon>Eukaryota</taxon>
        <taxon>Fungi</taxon>
        <taxon>Dikarya</taxon>
        <taxon>Basidiomycota</taxon>
        <taxon>Agaricomycotina</taxon>
        <taxon>Agaricomycetes</taxon>
        <taxon>Agaricomycetidae</taxon>
        <taxon>Agaricales</taxon>
        <taxon>Marasmiineae</taxon>
        <taxon>Mycenaceae</taxon>
        <taxon>Mycena</taxon>
    </lineage>
</organism>
<name>A0A8H6YK42_9AGAR</name>
<dbReference type="AlphaFoldDB" id="A0A8H6YK42"/>
<proteinExistence type="predicted"/>
<accession>A0A8H6YK42</accession>
<feature type="compositionally biased region" description="Gly residues" evidence="1">
    <location>
        <begin position="232"/>
        <end position="244"/>
    </location>
</feature>
<gene>
    <name evidence="2" type="ORF">MSAN_01167000</name>
</gene>
<dbReference type="Proteomes" id="UP000623467">
    <property type="component" value="Unassembled WGS sequence"/>
</dbReference>
<protein>
    <submittedName>
        <fullName evidence="2">Uncharacterized protein</fullName>
    </submittedName>
</protein>
<sequence length="253" mass="26117">MPSACRTPPPPDMLHYTSVADQLRTLPITGVIEPGEGGIGRGNDFTTDVLEIPKDEIPMLKIDPFCTEYHLQFCDLLKDNGYYNVNSILEMDDEKELEKFLKGNIHPKFGEDTEALVETASKKGGDGGTGEASQVPLRDVYRFGVIRGGIGGEGGAGGIIRDIAGNAPPADWYIENGTANLYGGEGGIGGFGLGDAKGKAGGIGEGPKVAGANVNFFASIAGGLGGRGGAAMNEGGHGGDGGGRQNCKPPLSH</sequence>
<evidence type="ECO:0000313" key="3">
    <source>
        <dbReference type="Proteomes" id="UP000623467"/>
    </source>
</evidence>
<comment type="caution">
    <text evidence="2">The sequence shown here is derived from an EMBL/GenBank/DDBJ whole genome shotgun (WGS) entry which is preliminary data.</text>
</comment>
<evidence type="ECO:0000256" key="1">
    <source>
        <dbReference type="SAM" id="MobiDB-lite"/>
    </source>
</evidence>
<evidence type="ECO:0000313" key="2">
    <source>
        <dbReference type="EMBL" id="KAF7361343.1"/>
    </source>
</evidence>
<feature type="region of interest" description="Disordered" evidence="1">
    <location>
        <begin position="232"/>
        <end position="253"/>
    </location>
</feature>
<reference evidence="2" key="1">
    <citation type="submission" date="2020-05" db="EMBL/GenBank/DDBJ databases">
        <title>Mycena genomes resolve the evolution of fungal bioluminescence.</title>
        <authorList>
            <person name="Tsai I.J."/>
        </authorList>
    </citation>
    <scope>NUCLEOTIDE SEQUENCE</scope>
    <source>
        <strain evidence="2">160909Yilan</strain>
    </source>
</reference>